<comment type="caution">
    <text evidence="7">The sequence shown here is derived from an EMBL/GenBank/DDBJ whole genome shotgun (WGS) entry which is preliminary data.</text>
</comment>
<keyword evidence="3 4" id="KW-0408">Iron</keyword>
<dbReference type="SUPFAM" id="SSF46626">
    <property type="entry name" value="Cytochrome c"/>
    <property type="match status" value="2"/>
</dbReference>
<dbReference type="RefSeq" id="WP_167857333.1">
    <property type="nucleotide sequence ID" value="NZ_SIJK02000014.1"/>
</dbReference>
<keyword evidence="2 4" id="KW-0479">Metal-binding</keyword>
<evidence type="ECO:0000259" key="6">
    <source>
        <dbReference type="PROSITE" id="PS51007"/>
    </source>
</evidence>
<name>A0ABS4D9F7_9CHLR</name>
<dbReference type="Pfam" id="PF21419">
    <property type="entry name" value="RoxA-like_Cyt-c"/>
    <property type="match status" value="1"/>
</dbReference>
<dbReference type="Proteomes" id="UP001193081">
    <property type="component" value="Unassembled WGS sequence"/>
</dbReference>
<dbReference type="InterPro" id="IPR015943">
    <property type="entry name" value="WD40/YVTN_repeat-like_dom_sf"/>
</dbReference>
<sequence>MSLVLAGLVCWVFGLAMLANAASQHSIDERHLFLPLVLHGASPLPNAARWGAPIARDPQRGLIWVVNPDAGSVAAIDPDQLQFVQTLPVGVEPWSLAFTPDGMSLLVLDRARGELVVLDPGQATVRARLALGPEPGQVVVSPDGERAYVTLQAMHMLIIVDLNDFTFLRRVPLSAHPYGVAVSADGSRVYVTHFYAQSVMPAGMGRDDGAQGLVSVLDAQGDHVGTIYLSPDQHGFANQLASIAIAGSRAWVPLIRAAPELPNTLSTTVFAAVATLDLATQQEDPTAQLNLNDEAVFGSPVNNPVAVVPSPDGRILYIVLAGSDLVELVDVTEPTQPRLLGFLPAGRNPRGMVLSPDGRYGYVMSYLSRAVTVLDLHLRRVVATITVAPETLDATLLRGKILFNTVTDPRMAKSSWVSCASCHADGGTDNVTWMMADGPRQTPGIWQAGATLPWHWSAALDEPHDVEDSIHTLQFGLGLAPGADPPLLGRTNAGRSADLDALAAFLVEGIRTPRAVAPSAASEAGRALFDALGCVSCHGGPTWSISTLPGLPGTLDLDGNGMVDAVLRDVGTATAADVRGQTGFDVPSLIGVGLTAPYMHDGSLPTLAAVLDSGHPTPGLVRSRPLSPAERDALVAFLLTIDDAISPVK</sequence>
<dbReference type="PANTHER" id="PTHR47197">
    <property type="entry name" value="PROTEIN NIRF"/>
    <property type="match status" value="1"/>
</dbReference>
<evidence type="ECO:0000256" key="4">
    <source>
        <dbReference type="PROSITE-ProRule" id="PRU00433"/>
    </source>
</evidence>
<proteinExistence type="predicted"/>
<dbReference type="InterPro" id="IPR019405">
    <property type="entry name" value="Lactonase_7-beta_prop"/>
</dbReference>
<accession>A0ABS4D9F7</accession>
<dbReference type="SUPFAM" id="SSF50974">
    <property type="entry name" value="Nitrous oxide reductase, N-terminal domain"/>
    <property type="match status" value="1"/>
</dbReference>
<evidence type="ECO:0000313" key="8">
    <source>
        <dbReference type="Proteomes" id="UP001193081"/>
    </source>
</evidence>
<keyword evidence="5" id="KW-0732">Signal</keyword>
<dbReference type="InterPro" id="IPR009056">
    <property type="entry name" value="Cyt_c-like_dom"/>
</dbReference>
<protein>
    <submittedName>
        <fullName evidence="7">Beta-propeller fold lactonase family protein</fullName>
    </submittedName>
</protein>
<organism evidence="7 8">
    <name type="scientific">Candidatus Chloroploca mongolica</name>
    <dbReference type="NCBI Taxonomy" id="2528176"/>
    <lineage>
        <taxon>Bacteria</taxon>
        <taxon>Bacillati</taxon>
        <taxon>Chloroflexota</taxon>
        <taxon>Chloroflexia</taxon>
        <taxon>Chloroflexales</taxon>
        <taxon>Chloroflexineae</taxon>
        <taxon>Oscillochloridaceae</taxon>
        <taxon>Candidatus Chloroploca</taxon>
    </lineage>
</organism>
<feature type="signal peptide" evidence="5">
    <location>
        <begin position="1"/>
        <end position="21"/>
    </location>
</feature>
<evidence type="ECO:0000313" key="7">
    <source>
        <dbReference type="EMBL" id="MBP1466050.1"/>
    </source>
</evidence>
<reference evidence="7 8" key="1">
    <citation type="submission" date="2021-03" db="EMBL/GenBank/DDBJ databases">
        <authorList>
            <person name="Grouzdev D.S."/>
        </authorList>
    </citation>
    <scope>NUCLEOTIDE SEQUENCE [LARGE SCALE GENOMIC DNA]</scope>
    <source>
        <strain evidence="7 8">M50-1</strain>
    </source>
</reference>
<dbReference type="InterPro" id="IPR011045">
    <property type="entry name" value="N2O_reductase_N"/>
</dbReference>
<dbReference type="InterPro" id="IPR036909">
    <property type="entry name" value="Cyt_c-like_dom_sf"/>
</dbReference>
<dbReference type="Pfam" id="PF10282">
    <property type="entry name" value="Lactonase"/>
    <property type="match status" value="1"/>
</dbReference>
<dbReference type="Gene3D" id="1.10.760.10">
    <property type="entry name" value="Cytochrome c-like domain"/>
    <property type="match status" value="2"/>
</dbReference>
<keyword evidence="1 4" id="KW-0349">Heme</keyword>
<dbReference type="InterPro" id="IPR051200">
    <property type="entry name" value="Host-pathogen_enzymatic-act"/>
</dbReference>
<dbReference type="Gene3D" id="2.130.10.10">
    <property type="entry name" value="YVTN repeat-like/Quinoprotein amine dehydrogenase"/>
    <property type="match status" value="2"/>
</dbReference>
<feature type="chain" id="PRO_5047526614" evidence="5">
    <location>
        <begin position="22"/>
        <end position="649"/>
    </location>
</feature>
<gene>
    <name evidence="7" type="ORF">EYB53_010070</name>
</gene>
<dbReference type="PROSITE" id="PS51007">
    <property type="entry name" value="CYTC"/>
    <property type="match status" value="2"/>
</dbReference>
<feature type="domain" description="Cytochrome c" evidence="6">
    <location>
        <begin position="394"/>
        <end position="507"/>
    </location>
</feature>
<feature type="domain" description="Cytochrome c" evidence="6">
    <location>
        <begin position="520"/>
        <end position="642"/>
    </location>
</feature>
<keyword evidence="8" id="KW-1185">Reference proteome</keyword>
<evidence type="ECO:0000256" key="1">
    <source>
        <dbReference type="ARBA" id="ARBA00022617"/>
    </source>
</evidence>
<dbReference type="PANTHER" id="PTHR47197:SF3">
    <property type="entry name" value="DIHYDRO-HEME D1 DEHYDROGENASE"/>
    <property type="match status" value="1"/>
</dbReference>
<evidence type="ECO:0000256" key="5">
    <source>
        <dbReference type="SAM" id="SignalP"/>
    </source>
</evidence>
<evidence type="ECO:0000256" key="3">
    <source>
        <dbReference type="ARBA" id="ARBA00023004"/>
    </source>
</evidence>
<dbReference type="EMBL" id="SIJK02000014">
    <property type="protein sequence ID" value="MBP1466050.1"/>
    <property type="molecule type" value="Genomic_DNA"/>
</dbReference>
<evidence type="ECO:0000256" key="2">
    <source>
        <dbReference type="ARBA" id="ARBA00022723"/>
    </source>
</evidence>